<accession>A0A7Y9THY8</accession>
<keyword evidence="2" id="KW-1185">Reference proteome</keyword>
<sequence length="73" mass="7859">MSLTLVLNGQSRPFPNLSTSSKLELLVAELGLKGDRVAIEHNGEIVSRANWNETVLSEGDRLEVVHFVGGGIS</sequence>
<proteinExistence type="predicted"/>
<dbReference type="InterPro" id="IPR016155">
    <property type="entry name" value="Mopterin_synth/thiamin_S_b"/>
</dbReference>
<protein>
    <submittedName>
        <fullName evidence="1">Thiamine biosynthesis protein ThiS</fullName>
    </submittedName>
</protein>
<reference evidence="1 2" key="1">
    <citation type="submission" date="2020-07" db="EMBL/GenBank/DDBJ databases">
        <title>Genomic Encyclopedia of Type Strains, Phase IV (KMG-V): Genome sequencing to study the core and pangenomes of soil and plant-associated prokaryotes.</title>
        <authorList>
            <person name="Whitman W."/>
        </authorList>
    </citation>
    <scope>NUCLEOTIDE SEQUENCE [LARGE SCALE GENOMIC DNA]</scope>
    <source>
        <strain evidence="1 2">X4EP2</strain>
    </source>
</reference>
<organism evidence="1 2">
    <name type="scientific">Granulicella arctica</name>
    <dbReference type="NCBI Taxonomy" id="940613"/>
    <lineage>
        <taxon>Bacteria</taxon>
        <taxon>Pseudomonadati</taxon>
        <taxon>Acidobacteriota</taxon>
        <taxon>Terriglobia</taxon>
        <taxon>Terriglobales</taxon>
        <taxon>Acidobacteriaceae</taxon>
        <taxon>Granulicella</taxon>
    </lineage>
</organism>
<dbReference type="NCBIfam" id="TIGR01683">
    <property type="entry name" value="thiS"/>
    <property type="match status" value="1"/>
</dbReference>
<dbReference type="SUPFAM" id="SSF54285">
    <property type="entry name" value="MoaD/ThiS"/>
    <property type="match status" value="1"/>
</dbReference>
<dbReference type="PANTHER" id="PTHR34472">
    <property type="entry name" value="SULFUR CARRIER PROTEIN THIS"/>
    <property type="match status" value="1"/>
</dbReference>
<dbReference type="InterPro" id="IPR003749">
    <property type="entry name" value="ThiS/MoaD-like"/>
</dbReference>
<dbReference type="Gene3D" id="3.10.20.30">
    <property type="match status" value="1"/>
</dbReference>
<dbReference type="PANTHER" id="PTHR34472:SF1">
    <property type="entry name" value="SULFUR CARRIER PROTEIN THIS"/>
    <property type="match status" value="1"/>
</dbReference>
<dbReference type="EMBL" id="JACCCW010000002">
    <property type="protein sequence ID" value="NYF80425.1"/>
    <property type="molecule type" value="Genomic_DNA"/>
</dbReference>
<dbReference type="CDD" id="cd00565">
    <property type="entry name" value="Ubl_ThiS"/>
    <property type="match status" value="1"/>
</dbReference>
<evidence type="ECO:0000313" key="2">
    <source>
        <dbReference type="Proteomes" id="UP000589520"/>
    </source>
</evidence>
<dbReference type="Pfam" id="PF02597">
    <property type="entry name" value="ThiS"/>
    <property type="match status" value="1"/>
</dbReference>
<gene>
    <name evidence="1" type="ORF">HDF17_002745</name>
</gene>
<dbReference type="Proteomes" id="UP000589520">
    <property type="component" value="Unassembled WGS sequence"/>
</dbReference>
<dbReference type="AlphaFoldDB" id="A0A7Y9THY8"/>
<comment type="caution">
    <text evidence="1">The sequence shown here is derived from an EMBL/GenBank/DDBJ whole genome shotgun (WGS) entry which is preliminary data.</text>
</comment>
<dbReference type="RefSeq" id="WP_179491809.1">
    <property type="nucleotide sequence ID" value="NZ_JACCCW010000002.1"/>
</dbReference>
<evidence type="ECO:0000313" key="1">
    <source>
        <dbReference type="EMBL" id="NYF80425.1"/>
    </source>
</evidence>
<dbReference type="InterPro" id="IPR010035">
    <property type="entry name" value="Thi_S"/>
</dbReference>
<name>A0A7Y9THY8_9BACT</name>
<dbReference type="InterPro" id="IPR012675">
    <property type="entry name" value="Beta-grasp_dom_sf"/>
</dbReference>